<dbReference type="HOGENOM" id="CLU_2939324_0_0_5"/>
<dbReference type="Proteomes" id="UP000006180">
    <property type="component" value="Chromosome"/>
</dbReference>
<protein>
    <submittedName>
        <fullName evidence="2">Uncharacterized protein</fullName>
    </submittedName>
</protein>
<sequence>MRIAPFAPVRPAATGYMPSAITEMLAMKRVIEAKAARSRTKSVITWLLSAIVLFCSIFVR</sequence>
<gene>
    <name evidence="2" type="ORF">USDA257_c33220</name>
</gene>
<keyword evidence="1" id="KW-0472">Membrane</keyword>
<dbReference type="KEGG" id="sfd:USDA257_c33220"/>
<name>I3X7N0_SINF2</name>
<evidence type="ECO:0000313" key="3">
    <source>
        <dbReference type="Proteomes" id="UP000006180"/>
    </source>
</evidence>
<dbReference type="EMBL" id="CP003563">
    <property type="protein sequence ID" value="AFL51886.1"/>
    <property type="molecule type" value="Genomic_DNA"/>
</dbReference>
<dbReference type="AlphaFoldDB" id="I3X7N0"/>
<feature type="transmembrane region" description="Helical" evidence="1">
    <location>
        <begin position="43"/>
        <end position="59"/>
    </location>
</feature>
<dbReference type="STRING" id="1185652.USDA257_c33220"/>
<accession>I3X7N0</accession>
<evidence type="ECO:0000313" key="2">
    <source>
        <dbReference type="EMBL" id="AFL51886.1"/>
    </source>
</evidence>
<keyword evidence="1" id="KW-0812">Transmembrane</keyword>
<evidence type="ECO:0000256" key="1">
    <source>
        <dbReference type="SAM" id="Phobius"/>
    </source>
</evidence>
<organism evidence="2 3">
    <name type="scientific">Sinorhizobium fredii (strain USDA 257)</name>
    <dbReference type="NCBI Taxonomy" id="1185652"/>
    <lineage>
        <taxon>Bacteria</taxon>
        <taxon>Pseudomonadati</taxon>
        <taxon>Pseudomonadota</taxon>
        <taxon>Alphaproteobacteria</taxon>
        <taxon>Hyphomicrobiales</taxon>
        <taxon>Rhizobiaceae</taxon>
        <taxon>Sinorhizobium/Ensifer group</taxon>
        <taxon>Sinorhizobium</taxon>
    </lineage>
</organism>
<keyword evidence="1" id="KW-1133">Transmembrane helix</keyword>
<reference evidence="2 3" key="1">
    <citation type="journal article" date="2012" name="J. Bacteriol.">
        <title>Complete genome sequence of the broad-host-range strain Sinorhizobium fredii USDA257.</title>
        <authorList>
            <person name="Schuldes J."/>
            <person name="Rodriguez Orbegoso M."/>
            <person name="Schmeisser C."/>
            <person name="Krishnan H.B."/>
            <person name="Daniel R."/>
            <person name="Streit W.R."/>
        </authorList>
    </citation>
    <scope>NUCLEOTIDE SEQUENCE [LARGE SCALE GENOMIC DNA]</scope>
    <source>
        <strain evidence="2 3">USDA 257</strain>
    </source>
</reference>
<proteinExistence type="predicted"/>